<dbReference type="EC" id="3.4.21.-" evidence="4"/>
<reference evidence="4 5" key="1">
    <citation type="submission" date="2020-07" db="EMBL/GenBank/DDBJ databases">
        <title>Sequencing the genomes of 1000 actinobacteria strains.</title>
        <authorList>
            <person name="Klenk H.-P."/>
        </authorList>
    </citation>
    <scope>NUCLEOTIDE SEQUENCE [LARGE SCALE GENOMIC DNA]</scope>
    <source>
        <strain evidence="4 5">DSM 19970</strain>
    </source>
</reference>
<dbReference type="GO" id="GO:0009002">
    <property type="term" value="F:serine-type D-Ala-D-Ala carboxypeptidase activity"/>
    <property type="evidence" value="ECO:0007669"/>
    <property type="project" value="UniProtKB-EC"/>
</dbReference>
<name>A0A7Y9ZA39_9MICO</name>
<comment type="caution">
    <text evidence="4">The sequence shown here is derived from an EMBL/GenBank/DDBJ whole genome shotgun (WGS) entry which is preliminary data.</text>
</comment>
<evidence type="ECO:0000256" key="2">
    <source>
        <dbReference type="ARBA" id="ARBA00022801"/>
    </source>
</evidence>
<dbReference type="Proteomes" id="UP000547973">
    <property type="component" value="Unassembled WGS sequence"/>
</dbReference>
<dbReference type="Pfam" id="PF02113">
    <property type="entry name" value="Peptidase_S13"/>
    <property type="match status" value="2"/>
</dbReference>
<dbReference type="NCBIfam" id="TIGR00666">
    <property type="entry name" value="PBP4"/>
    <property type="match status" value="1"/>
</dbReference>
<dbReference type="EMBL" id="JACBZO010000001">
    <property type="protein sequence ID" value="NYI40463.1"/>
    <property type="molecule type" value="Genomic_DNA"/>
</dbReference>
<feature type="chain" id="PRO_5030628703" evidence="3">
    <location>
        <begin position="28"/>
        <end position="481"/>
    </location>
</feature>
<dbReference type="GO" id="GO:0006508">
    <property type="term" value="P:proteolysis"/>
    <property type="evidence" value="ECO:0007669"/>
    <property type="project" value="InterPro"/>
</dbReference>
<dbReference type="PRINTS" id="PR00922">
    <property type="entry name" value="DADACBPTASE3"/>
</dbReference>
<dbReference type="Gene3D" id="3.40.710.10">
    <property type="entry name" value="DD-peptidase/beta-lactamase superfamily"/>
    <property type="match status" value="2"/>
</dbReference>
<dbReference type="EC" id="3.4.16.4" evidence="4"/>
<accession>A0A7Y9ZA39</accession>
<dbReference type="InterPro" id="IPR012338">
    <property type="entry name" value="Beta-lactam/transpept-like"/>
</dbReference>
<evidence type="ECO:0000256" key="3">
    <source>
        <dbReference type="SAM" id="SignalP"/>
    </source>
</evidence>
<proteinExistence type="inferred from homology"/>
<evidence type="ECO:0000313" key="4">
    <source>
        <dbReference type="EMBL" id="NYI40463.1"/>
    </source>
</evidence>
<keyword evidence="2 4" id="KW-0378">Hydrolase</keyword>
<keyword evidence="4" id="KW-0645">Protease</keyword>
<feature type="signal peptide" evidence="3">
    <location>
        <begin position="1"/>
        <end position="27"/>
    </location>
</feature>
<keyword evidence="5" id="KW-1185">Reference proteome</keyword>
<keyword evidence="3" id="KW-0732">Signal</keyword>
<dbReference type="PANTHER" id="PTHR30023:SF0">
    <property type="entry name" value="PENICILLIN-SENSITIVE CARBOXYPEPTIDASE A"/>
    <property type="match status" value="1"/>
</dbReference>
<sequence>MRGRVIAGVLTPILVLAGAAGYLAADAADLVPGWITTSPEPVAPAPFLTAEPVEASAAPGTELAPLFDPGAPLPDAARIQALAQALRDDPRTGPSTNVSVIDLITGQTLADLDADDGQVPASTTKLLTTIGVVAKLGPDHRLSTVARYDAARGEVALVAGGDMLLAADKGVPKTPDPGDTRTAAERAVGYAGLGDLADQVAAGLIQRGVTSVTVVADTSAFPGPAYPIEWPAYALQQGYAAPVTGLAIDVGKKNLDEEYPQRWADPAANAADEFAARLAERGITATRGKARVGATGDDVGRVESAPLSDVVAYMLHHSDNTVAEDLSRVLAIETGVPATPQHSMAAITASLVALGVDTSGLQLYDGAGFSTRNRIPPRVLTQAIRAAVQAGPTHDLLGWLAEAGLTGTLQNRFTSSPGTGVVRAKTGSLTGVTALAGVVITADGRPLAFAALIDGMPYGPERPQAAIDEFADGLAQCGCQP</sequence>
<protein>
    <submittedName>
        <fullName evidence="4">D-alanyl-D-alanine carboxypeptidase/D-alanyl-D-alanine-endopeptidase (Penicillin-binding protein 4)</fullName>
        <ecNumber evidence="4">3.4.16.4</ecNumber>
        <ecNumber evidence="4">3.4.21.-</ecNumber>
    </submittedName>
</protein>
<dbReference type="GO" id="GO:0000270">
    <property type="term" value="P:peptidoglycan metabolic process"/>
    <property type="evidence" value="ECO:0007669"/>
    <property type="project" value="TreeGrafter"/>
</dbReference>
<organism evidence="4 5">
    <name type="scientific">Demequina lutea</name>
    <dbReference type="NCBI Taxonomy" id="431489"/>
    <lineage>
        <taxon>Bacteria</taxon>
        <taxon>Bacillati</taxon>
        <taxon>Actinomycetota</taxon>
        <taxon>Actinomycetes</taxon>
        <taxon>Micrococcales</taxon>
        <taxon>Demequinaceae</taxon>
        <taxon>Demequina</taxon>
    </lineage>
</organism>
<dbReference type="PANTHER" id="PTHR30023">
    <property type="entry name" value="D-ALANYL-D-ALANINE CARBOXYPEPTIDASE"/>
    <property type="match status" value="1"/>
</dbReference>
<dbReference type="SUPFAM" id="SSF56601">
    <property type="entry name" value="beta-lactamase/transpeptidase-like"/>
    <property type="match status" value="1"/>
</dbReference>
<dbReference type="RefSeq" id="WP_062076166.1">
    <property type="nucleotide sequence ID" value="NZ_BBRC01000018.1"/>
</dbReference>
<evidence type="ECO:0000313" key="5">
    <source>
        <dbReference type="Proteomes" id="UP000547973"/>
    </source>
</evidence>
<evidence type="ECO:0000256" key="1">
    <source>
        <dbReference type="ARBA" id="ARBA00006096"/>
    </source>
</evidence>
<gene>
    <name evidence="4" type="ORF">BKA03_000582</name>
</gene>
<dbReference type="AlphaFoldDB" id="A0A7Y9ZA39"/>
<dbReference type="InterPro" id="IPR000667">
    <property type="entry name" value="Peptidase_S13"/>
</dbReference>
<comment type="similarity">
    <text evidence="1">Belongs to the peptidase S13 family.</text>
</comment>
<keyword evidence="4" id="KW-0121">Carboxypeptidase</keyword>